<keyword evidence="2" id="KW-1003">Cell membrane</keyword>
<evidence type="ECO:0000256" key="12">
    <source>
        <dbReference type="SAM" id="Phobius"/>
    </source>
</evidence>
<name>A0ABS7SXD0_9FIRM</name>
<keyword evidence="5 12" id="KW-0812">Transmembrane</keyword>
<evidence type="ECO:0000256" key="10">
    <source>
        <dbReference type="ARBA" id="ARBA00023012"/>
    </source>
</evidence>
<dbReference type="InterPro" id="IPR050640">
    <property type="entry name" value="Bact_2-comp_sensor_kinase"/>
</dbReference>
<dbReference type="Pfam" id="PF06580">
    <property type="entry name" value="His_kinase"/>
    <property type="match status" value="1"/>
</dbReference>
<gene>
    <name evidence="14" type="ORF">K8P03_02585</name>
</gene>
<evidence type="ECO:0000256" key="5">
    <source>
        <dbReference type="ARBA" id="ARBA00022692"/>
    </source>
</evidence>
<evidence type="ECO:0000259" key="13">
    <source>
        <dbReference type="Pfam" id="PF06580"/>
    </source>
</evidence>
<accession>A0ABS7SXD0</accession>
<proteinExistence type="predicted"/>
<evidence type="ECO:0000256" key="7">
    <source>
        <dbReference type="ARBA" id="ARBA00022777"/>
    </source>
</evidence>
<evidence type="ECO:0000256" key="4">
    <source>
        <dbReference type="ARBA" id="ARBA00022679"/>
    </source>
</evidence>
<dbReference type="PANTHER" id="PTHR34220">
    <property type="entry name" value="SENSOR HISTIDINE KINASE YPDA"/>
    <property type="match status" value="1"/>
</dbReference>
<dbReference type="InterPro" id="IPR036890">
    <property type="entry name" value="HATPase_C_sf"/>
</dbReference>
<dbReference type="PANTHER" id="PTHR34220:SF11">
    <property type="entry name" value="SENSOR PROTEIN KINASE HPTS"/>
    <property type="match status" value="1"/>
</dbReference>
<comment type="subcellular location">
    <subcellularLocation>
        <location evidence="1">Cell membrane</location>
        <topology evidence="1">Multi-pass membrane protein</topology>
    </subcellularLocation>
</comment>
<comment type="caution">
    <text evidence="14">The sequence shown here is derived from an EMBL/GenBank/DDBJ whole genome shotgun (WGS) entry which is preliminary data.</text>
</comment>
<evidence type="ECO:0000256" key="9">
    <source>
        <dbReference type="ARBA" id="ARBA00022989"/>
    </source>
</evidence>
<keyword evidence="9 12" id="KW-1133">Transmembrane helix</keyword>
<keyword evidence="11 12" id="KW-0472">Membrane</keyword>
<evidence type="ECO:0000256" key="3">
    <source>
        <dbReference type="ARBA" id="ARBA00022553"/>
    </source>
</evidence>
<dbReference type="GO" id="GO:0016301">
    <property type="term" value="F:kinase activity"/>
    <property type="evidence" value="ECO:0007669"/>
    <property type="project" value="UniProtKB-KW"/>
</dbReference>
<dbReference type="EMBL" id="JAIPME010000002">
    <property type="protein sequence ID" value="MBZ2386188.1"/>
    <property type="molecule type" value="Genomic_DNA"/>
</dbReference>
<evidence type="ECO:0000256" key="8">
    <source>
        <dbReference type="ARBA" id="ARBA00022840"/>
    </source>
</evidence>
<feature type="transmembrane region" description="Helical" evidence="12">
    <location>
        <begin position="15"/>
        <end position="35"/>
    </location>
</feature>
<dbReference type="SUPFAM" id="SSF55874">
    <property type="entry name" value="ATPase domain of HSP90 chaperone/DNA topoisomerase II/histidine kinase"/>
    <property type="match status" value="1"/>
</dbReference>
<keyword evidence="15" id="KW-1185">Reference proteome</keyword>
<protein>
    <submittedName>
        <fullName evidence="14">Histidine kinase</fullName>
    </submittedName>
</protein>
<keyword evidence="8" id="KW-0067">ATP-binding</keyword>
<evidence type="ECO:0000256" key="1">
    <source>
        <dbReference type="ARBA" id="ARBA00004651"/>
    </source>
</evidence>
<keyword evidence="7 14" id="KW-0418">Kinase</keyword>
<dbReference type="InterPro" id="IPR010559">
    <property type="entry name" value="Sig_transdc_His_kin_internal"/>
</dbReference>
<keyword evidence="3" id="KW-0597">Phosphoprotein</keyword>
<reference evidence="14 15" key="1">
    <citation type="submission" date="2021-08" db="EMBL/GenBank/DDBJ databases">
        <title>FDA dAtabase for Regulatory Grade micrObial Sequences (FDA-ARGOS): Supporting development and validation of Infectious Disease Dx tests.</title>
        <authorList>
            <person name="Sproer C."/>
            <person name="Gronow S."/>
            <person name="Severitt S."/>
            <person name="Schroder I."/>
            <person name="Tallon L."/>
            <person name="Sadzewicz L."/>
            <person name="Zhao X."/>
            <person name="Boylan J."/>
            <person name="Ott S."/>
            <person name="Bowen H."/>
            <person name="Vavikolanu K."/>
            <person name="Hazen T."/>
            <person name="Aluvathingal J."/>
            <person name="Nadendla S."/>
            <person name="Lowell S."/>
            <person name="Myers T."/>
            <person name="Yan Y."/>
            <person name="Sichtig H."/>
        </authorList>
    </citation>
    <scope>NUCLEOTIDE SEQUENCE [LARGE SCALE GENOMIC DNA]</scope>
    <source>
        <strain evidence="14 15">FDAARGOS_1460</strain>
    </source>
</reference>
<evidence type="ECO:0000313" key="14">
    <source>
        <dbReference type="EMBL" id="MBZ2386188.1"/>
    </source>
</evidence>
<dbReference type="Gene3D" id="3.30.565.10">
    <property type="entry name" value="Histidine kinase-like ATPase, C-terminal domain"/>
    <property type="match status" value="1"/>
</dbReference>
<feature type="transmembrane region" description="Helical" evidence="12">
    <location>
        <begin position="243"/>
        <end position="263"/>
    </location>
</feature>
<dbReference type="CDD" id="cd06225">
    <property type="entry name" value="HAMP"/>
    <property type="match status" value="1"/>
</dbReference>
<evidence type="ECO:0000256" key="2">
    <source>
        <dbReference type="ARBA" id="ARBA00022475"/>
    </source>
</evidence>
<keyword evidence="6" id="KW-0547">Nucleotide-binding</keyword>
<organism evidence="14 15">
    <name type="scientific">Anaerococcus murdochii</name>
    <dbReference type="NCBI Taxonomy" id="411577"/>
    <lineage>
        <taxon>Bacteria</taxon>
        <taxon>Bacillati</taxon>
        <taxon>Bacillota</taxon>
        <taxon>Tissierellia</taxon>
        <taxon>Tissierellales</taxon>
        <taxon>Peptoniphilaceae</taxon>
        <taxon>Anaerococcus</taxon>
    </lineage>
</organism>
<evidence type="ECO:0000256" key="11">
    <source>
        <dbReference type="ARBA" id="ARBA00023136"/>
    </source>
</evidence>
<dbReference type="Proteomes" id="UP000734271">
    <property type="component" value="Unassembled WGS sequence"/>
</dbReference>
<sequence length="534" mass="62507">MLYSHKIYKGIFKKVLGFLILILLGLSGLYVYIYYAVDFKEVRTNLDAVYNEFALIDTSFKDFLKENEKEIESGLEKGKASQSLVKSYYSLANELGIDYQIDFYPTKGNDFSYSKKKRDYKSFMSYQNIMGLDRDGISTTFFRDRKDFVYVLRGKYKNGQAVLYIPGGNISRKIRLKAGGFYITDHYGRVIFNDLALVENNLDRLNKLRPDFLDKGTYIEEAMDYGDYQVHTIVKRTISNDQFIYILSLIFLGGFLILAFLLVSIRGFIEDSTAVIARLNEEIDMVAEGELNRIDIRTDDEINSIVKNINKLIDSKKILLDKNVRLKYVNKYNEFKMLESQFNPHFLYNTLELISITMYIDPKISDRLIQGLNEILRYSINDLSFIRLDEDIFYIYKFLDIEKIKSEDKFKYQIEMDEESGEVLVPKLFLQPILENSLKYARKSTSNLDLKIQIKRNDKDLLIRISDNGKKFAKTEIERLNSYLEVESKKDYISMKHHGLINTYNRLRMLYKDKVWIGFVDDSEGVCVEIKIGL</sequence>
<dbReference type="RefSeq" id="WP_223418093.1">
    <property type="nucleotide sequence ID" value="NZ_JAIPME010000002.1"/>
</dbReference>
<keyword evidence="4" id="KW-0808">Transferase</keyword>
<keyword evidence="10" id="KW-0902">Two-component regulatory system</keyword>
<evidence type="ECO:0000313" key="15">
    <source>
        <dbReference type="Proteomes" id="UP000734271"/>
    </source>
</evidence>
<evidence type="ECO:0000256" key="6">
    <source>
        <dbReference type="ARBA" id="ARBA00022741"/>
    </source>
</evidence>
<feature type="domain" description="Signal transduction histidine kinase internal region" evidence="13">
    <location>
        <begin position="334"/>
        <end position="410"/>
    </location>
</feature>